<dbReference type="EMBL" id="MFDH01000037">
    <property type="protein sequence ID" value="OGE34280.1"/>
    <property type="molecule type" value="Genomic_DNA"/>
</dbReference>
<dbReference type="STRING" id="1797780.A3E45_04835"/>
<dbReference type="InterPro" id="IPR025101">
    <property type="entry name" value="DUF4012"/>
</dbReference>
<proteinExistence type="predicted"/>
<dbReference type="Proteomes" id="UP000176405">
    <property type="component" value="Unassembled WGS sequence"/>
</dbReference>
<gene>
    <name evidence="1" type="ORF">A3E45_04835</name>
</gene>
<comment type="caution">
    <text evidence="1">The sequence shown here is derived from an EMBL/GenBank/DDBJ whole genome shotgun (WGS) entry which is preliminary data.</text>
</comment>
<evidence type="ECO:0008006" key="3">
    <source>
        <dbReference type="Google" id="ProtNLM"/>
    </source>
</evidence>
<accession>A0A1F5K0L0</accession>
<organism evidence="1 2">
    <name type="scientific">Candidatus Daviesbacteria bacterium RIFCSPHIGHO2_12_FULL_43_11</name>
    <dbReference type="NCBI Taxonomy" id="1797780"/>
    <lineage>
        <taxon>Bacteria</taxon>
        <taxon>Candidatus Daviesiibacteriota</taxon>
    </lineage>
</organism>
<reference evidence="1 2" key="1">
    <citation type="journal article" date="2016" name="Nat. Commun.">
        <title>Thousands of microbial genomes shed light on interconnected biogeochemical processes in an aquifer system.</title>
        <authorList>
            <person name="Anantharaman K."/>
            <person name="Brown C.T."/>
            <person name="Hug L.A."/>
            <person name="Sharon I."/>
            <person name="Castelle C.J."/>
            <person name="Probst A.J."/>
            <person name="Thomas B.C."/>
            <person name="Singh A."/>
            <person name="Wilkins M.J."/>
            <person name="Karaoz U."/>
            <person name="Brodie E.L."/>
            <person name="Williams K.H."/>
            <person name="Hubbard S.S."/>
            <person name="Banfield J.F."/>
        </authorList>
    </citation>
    <scope>NUCLEOTIDE SEQUENCE [LARGE SCALE GENOMIC DNA]</scope>
</reference>
<evidence type="ECO:0000313" key="1">
    <source>
        <dbReference type="EMBL" id="OGE34280.1"/>
    </source>
</evidence>
<protein>
    <recommendedName>
        <fullName evidence="3">DUF4012 domain-containing protein</fullName>
    </recommendedName>
</protein>
<dbReference type="Pfam" id="PF13196">
    <property type="entry name" value="DUF4012"/>
    <property type="match status" value="1"/>
</dbReference>
<evidence type="ECO:0000313" key="2">
    <source>
        <dbReference type="Proteomes" id="UP000176405"/>
    </source>
</evidence>
<name>A0A1F5K0L0_9BACT</name>
<sequence>MPLVNLNRKLSSFDRSGVRVRKTRVGSFPWKKLVIIIAVLLVAFYLPARGVYSAAKDISKNGKQISQGFKQNDLELIKKGVVDTKSSVEALDGSLNWFMWLRVIPFLGGFYGDAKSFASAASEEMKAAEIIVNSLDPYKQELNLNGQPIAGQDQLAQGIKILDKVLPNMDKVIPSLKKAGDEVEGIDPGKYPEKFGNTRIRDRVSQLKDFIMGAAVAVDEHRDALEVAPDALGQTSPKTYLILFQNDKEIRPTGGFITAYTFLTLDKGHISTSVSDDIYRLDERLLATCESKICPLTPPAPIVKYLPEVTGKPRSAWSMRDSNISPDLPTAASEFERMYSLLGGGLPFDGIITIDTQVVEELIAITGPVEVYGTNYSAEKDPRCNCPNVVYELEHYAEVAAKGEQDRKAVLGTLMQQVLGRALGSGVDKVPDFLTSGVRLANDKHIMFFMHNLRTQAAMSKLNWTGQIQAFEGDYLHINDANFAGGKSNLYVEEKVVYEIKVDSSGNVSNKVTIEYKNPQPFNTWLNGILRDYVRVYVPKGSKLVSSKGSDDPVNTLEDEKLGKTYFDAFIQVRPQNSRTLSFEYTSSVKAQGKSLPLLIQKQPGAKDHHYIVKVNGSTKAEFDLTSDKEFNLNF</sequence>
<dbReference type="AlphaFoldDB" id="A0A1F5K0L0"/>